<dbReference type="GO" id="GO:0005634">
    <property type="term" value="C:nucleus"/>
    <property type="evidence" value="ECO:0007669"/>
    <property type="project" value="TreeGrafter"/>
</dbReference>
<comment type="caution">
    <text evidence="2">The sequence shown here is derived from an EMBL/GenBank/DDBJ whole genome shotgun (WGS) entry which is preliminary data.</text>
</comment>
<gene>
    <name evidence="2" type="primary">RvY_06768-1</name>
    <name evidence="2" type="synonym">RvY_06768.1</name>
    <name evidence="2" type="ORF">RvY_06768</name>
</gene>
<dbReference type="PANTHER" id="PTHR19303:SF73">
    <property type="entry name" value="PROTEIN PDC2"/>
    <property type="match status" value="1"/>
</dbReference>
<dbReference type="GO" id="GO:0003677">
    <property type="term" value="F:DNA binding"/>
    <property type="evidence" value="ECO:0007669"/>
    <property type="project" value="TreeGrafter"/>
</dbReference>
<dbReference type="PANTHER" id="PTHR19303">
    <property type="entry name" value="TRANSPOSON"/>
    <property type="match status" value="1"/>
</dbReference>
<evidence type="ECO:0000313" key="2">
    <source>
        <dbReference type="EMBL" id="GAU95091.1"/>
    </source>
</evidence>
<dbReference type="AlphaFoldDB" id="A0A1D1V035"/>
<evidence type="ECO:0000313" key="3">
    <source>
        <dbReference type="Proteomes" id="UP000186922"/>
    </source>
</evidence>
<sequence length="204" mass="23218">MWIREKPPKILQNYKNADIFNCNEIGSCCRSTPRKTLLKVGQGMKGGRKVAERISVMFCCSASGEKLPSLVIGRSKKPRSSAKAKLDFERAGFTWASNKKAWITQAVFTAWLKELNEKPIRQKRTILLLLDNASGHKVASLSHEKRVFLPPKQTSRIQPLDQGIIKAFQSHDCAAKAEHRRENRKNFQNLEDYKKSQTVLHSVK</sequence>
<organism evidence="2 3">
    <name type="scientific">Ramazzottius varieornatus</name>
    <name type="common">Water bear</name>
    <name type="synonym">Tardigrade</name>
    <dbReference type="NCBI Taxonomy" id="947166"/>
    <lineage>
        <taxon>Eukaryota</taxon>
        <taxon>Metazoa</taxon>
        <taxon>Ecdysozoa</taxon>
        <taxon>Tardigrada</taxon>
        <taxon>Eutardigrada</taxon>
        <taxon>Parachela</taxon>
        <taxon>Hypsibioidea</taxon>
        <taxon>Ramazzottiidae</taxon>
        <taxon>Ramazzottius</taxon>
    </lineage>
</organism>
<dbReference type="OrthoDB" id="125347at2759"/>
<reference evidence="2 3" key="1">
    <citation type="journal article" date="2016" name="Nat. Commun.">
        <title>Extremotolerant tardigrade genome and improved radiotolerance of human cultured cells by tardigrade-unique protein.</title>
        <authorList>
            <person name="Hashimoto T."/>
            <person name="Horikawa D.D."/>
            <person name="Saito Y."/>
            <person name="Kuwahara H."/>
            <person name="Kozuka-Hata H."/>
            <person name="Shin-I T."/>
            <person name="Minakuchi Y."/>
            <person name="Ohishi K."/>
            <person name="Motoyama A."/>
            <person name="Aizu T."/>
            <person name="Enomoto A."/>
            <person name="Kondo K."/>
            <person name="Tanaka S."/>
            <person name="Hara Y."/>
            <person name="Koshikawa S."/>
            <person name="Sagara H."/>
            <person name="Miura T."/>
            <person name="Yokobori S."/>
            <person name="Miyagawa K."/>
            <person name="Suzuki Y."/>
            <person name="Kubo T."/>
            <person name="Oyama M."/>
            <person name="Kohara Y."/>
            <person name="Fujiyama A."/>
            <person name="Arakawa K."/>
            <person name="Katayama T."/>
            <person name="Toyoda A."/>
            <person name="Kunieda T."/>
        </authorList>
    </citation>
    <scope>NUCLEOTIDE SEQUENCE [LARGE SCALE GENOMIC DNA]</scope>
    <source>
        <strain evidence="2 3">YOKOZUNA-1</strain>
    </source>
</reference>
<dbReference type="EMBL" id="BDGG01000003">
    <property type="protein sequence ID" value="GAU95091.1"/>
    <property type="molecule type" value="Genomic_DNA"/>
</dbReference>
<dbReference type="InterPro" id="IPR050863">
    <property type="entry name" value="CenT-Element_Derived"/>
</dbReference>
<protein>
    <recommendedName>
        <fullName evidence="1">DDE-1 domain-containing protein</fullName>
    </recommendedName>
</protein>
<keyword evidence="3" id="KW-1185">Reference proteome</keyword>
<feature type="domain" description="DDE-1" evidence="1">
    <location>
        <begin position="52"/>
        <end position="171"/>
    </location>
</feature>
<dbReference type="InterPro" id="IPR004875">
    <property type="entry name" value="DDE_SF_endonuclease_dom"/>
</dbReference>
<name>A0A1D1V035_RAMVA</name>
<evidence type="ECO:0000259" key="1">
    <source>
        <dbReference type="Pfam" id="PF03184"/>
    </source>
</evidence>
<dbReference type="Proteomes" id="UP000186922">
    <property type="component" value="Unassembled WGS sequence"/>
</dbReference>
<dbReference type="Pfam" id="PF03184">
    <property type="entry name" value="DDE_1"/>
    <property type="match status" value="1"/>
</dbReference>
<proteinExistence type="predicted"/>
<accession>A0A1D1V035</accession>